<evidence type="ECO:0000256" key="1">
    <source>
        <dbReference type="ARBA" id="ARBA00022987"/>
    </source>
</evidence>
<gene>
    <name evidence="4" type="ORF">HUT08_34910</name>
</gene>
<name>A0A7H8NKA3_9ACTN</name>
<dbReference type="Proteomes" id="UP000509303">
    <property type="component" value="Chromosome"/>
</dbReference>
<dbReference type="EMBL" id="CP054929">
    <property type="protein sequence ID" value="QKW54989.1"/>
    <property type="molecule type" value="Genomic_DNA"/>
</dbReference>
<dbReference type="PANTHER" id="PTHR36852:SF1">
    <property type="entry name" value="PROTEIN GVPL 2"/>
    <property type="match status" value="1"/>
</dbReference>
<evidence type="ECO:0000256" key="2">
    <source>
        <dbReference type="ARBA" id="ARBA00035108"/>
    </source>
</evidence>
<keyword evidence="5" id="KW-1185">Reference proteome</keyword>
<evidence type="ECO:0000256" key="3">
    <source>
        <dbReference type="ARBA" id="ARBA00035643"/>
    </source>
</evidence>
<organism evidence="4 5">
    <name type="scientific">Streptomyces buecherae</name>
    <dbReference type="NCBI Taxonomy" id="2763006"/>
    <lineage>
        <taxon>Bacteria</taxon>
        <taxon>Bacillati</taxon>
        <taxon>Actinomycetota</taxon>
        <taxon>Actinomycetes</taxon>
        <taxon>Kitasatosporales</taxon>
        <taxon>Streptomycetaceae</taxon>
        <taxon>Streptomyces</taxon>
    </lineage>
</organism>
<accession>A0A7H8NKA3</accession>
<protein>
    <submittedName>
        <fullName evidence="4">GvpL/GvpF family gas vesicle protein</fullName>
    </submittedName>
</protein>
<dbReference type="PANTHER" id="PTHR36852">
    <property type="entry name" value="PROTEIN GVPL 2"/>
    <property type="match status" value="1"/>
</dbReference>
<dbReference type="GO" id="GO:0031412">
    <property type="term" value="P:gas vesicle organization"/>
    <property type="evidence" value="ECO:0007669"/>
    <property type="project" value="InterPro"/>
</dbReference>
<comment type="similarity">
    <text evidence="3">Belongs to the gas vesicle GvpF/GvpL family.</text>
</comment>
<evidence type="ECO:0000313" key="5">
    <source>
        <dbReference type="Proteomes" id="UP000509303"/>
    </source>
</evidence>
<evidence type="ECO:0000313" key="4">
    <source>
        <dbReference type="EMBL" id="QKW54989.1"/>
    </source>
</evidence>
<dbReference type="InterPro" id="IPR009430">
    <property type="entry name" value="GvpL/GvpF"/>
</dbReference>
<reference evidence="4 5" key="1">
    <citation type="submission" date="2020-06" db="EMBL/GenBank/DDBJ databases">
        <title>Genome mining for natural products.</title>
        <authorList>
            <person name="Zhang B."/>
            <person name="Shi J."/>
            <person name="Ge H."/>
        </authorList>
    </citation>
    <scope>NUCLEOTIDE SEQUENCE [LARGE SCALE GENOMIC DNA]</scope>
    <source>
        <strain evidence="4 5">NA00687</strain>
    </source>
</reference>
<keyword evidence="1" id="KW-0304">Gas vesicle</keyword>
<proteinExistence type="inferred from homology"/>
<sequence length="279" mass="28786">MPAASGAGADHETGPCYAYAIGRGTPELADAVAGVSGLDGAGVRTVCADGLGALVCAVAPDAFDTAGLRAQLEDLERLTTIARSHHEVVATASAATTVLPLRLGTVYRDASRVAQMLREHGTALRESLDRLAGHAEWGVKVYAEPGAGAPTPPAAADTTDTPGRAYLQRRRAAREAQRAADRTAREVVARVRAGAAEWAVDRVAHRPQHGELASTNGENLVNDAYLVAAEHVEAFQAAVRHAAAGAAGVRVELTGPWAPYSFATPPGAEPAGEGSGHER</sequence>
<dbReference type="AlphaFoldDB" id="A0A7H8NKA3"/>
<dbReference type="GO" id="GO:0031411">
    <property type="term" value="C:gas vesicle"/>
    <property type="evidence" value="ECO:0007669"/>
    <property type="project" value="UniProtKB-SubCell"/>
</dbReference>
<dbReference type="Pfam" id="PF06386">
    <property type="entry name" value="GvpL_GvpF"/>
    <property type="match status" value="1"/>
</dbReference>
<comment type="subcellular location">
    <subcellularLocation>
        <location evidence="2">Gas vesicle</location>
    </subcellularLocation>
</comment>